<evidence type="ECO:0000313" key="3">
    <source>
        <dbReference type="Proteomes" id="UP000771797"/>
    </source>
</evidence>
<feature type="transmembrane region" description="Helical" evidence="1">
    <location>
        <begin position="45"/>
        <end position="63"/>
    </location>
</feature>
<gene>
    <name evidence="2" type="ORF">A6D6_03716</name>
</gene>
<keyword evidence="1" id="KW-0812">Transmembrane</keyword>
<keyword evidence="1" id="KW-0472">Membrane</keyword>
<name>A0ABQ6Y3U1_9GAMM</name>
<feature type="transmembrane region" description="Helical" evidence="1">
    <location>
        <begin position="21"/>
        <end position="39"/>
    </location>
</feature>
<keyword evidence="1" id="KW-1133">Transmembrane helix</keyword>
<accession>A0ABQ6Y3U1</accession>
<comment type="caution">
    <text evidence="2">The sequence shown here is derived from an EMBL/GenBank/DDBJ whole genome shotgun (WGS) entry which is preliminary data.</text>
</comment>
<proteinExistence type="predicted"/>
<keyword evidence="3" id="KW-1185">Reference proteome</keyword>
<evidence type="ECO:0000313" key="2">
    <source>
        <dbReference type="EMBL" id="KAF0803377.1"/>
    </source>
</evidence>
<protein>
    <submittedName>
        <fullName evidence="2">Uncharacterized protein</fullName>
    </submittedName>
</protein>
<sequence>MNFQELLLDFINFPIFRVQEELSILTLCLMLIIQFFNFFLGEGLVAMAIISTVLTLGSTRIIFF</sequence>
<evidence type="ECO:0000256" key="1">
    <source>
        <dbReference type="SAM" id="Phobius"/>
    </source>
</evidence>
<organism evidence="2 3">
    <name type="scientific">Alcanivorax xiamenensis</name>
    <dbReference type="NCBI Taxonomy" id="1177156"/>
    <lineage>
        <taxon>Bacteria</taxon>
        <taxon>Pseudomonadati</taxon>
        <taxon>Pseudomonadota</taxon>
        <taxon>Gammaproteobacteria</taxon>
        <taxon>Oceanospirillales</taxon>
        <taxon>Alcanivoracaceae</taxon>
        <taxon>Alcanivorax</taxon>
    </lineage>
</organism>
<reference evidence="2 3" key="1">
    <citation type="submission" date="2012-09" db="EMBL/GenBank/DDBJ databases">
        <title>Genome Sequence of alkane-degrading Bacterium Alcanivorax sp. 6-D-6.</title>
        <authorList>
            <person name="Lai Q."/>
            <person name="Shao Z."/>
        </authorList>
    </citation>
    <scope>NUCLEOTIDE SEQUENCE [LARGE SCALE GENOMIC DNA]</scope>
    <source>
        <strain evidence="2 3">6-D-6</strain>
    </source>
</reference>
<dbReference type="EMBL" id="AQPF01000051">
    <property type="protein sequence ID" value="KAF0803377.1"/>
    <property type="molecule type" value="Genomic_DNA"/>
</dbReference>
<dbReference type="Proteomes" id="UP000771797">
    <property type="component" value="Unassembled WGS sequence"/>
</dbReference>